<comment type="caution">
    <text evidence="2">The sequence shown here is derived from an EMBL/GenBank/DDBJ whole genome shotgun (WGS) entry which is preliminary data.</text>
</comment>
<reference evidence="2 3" key="1">
    <citation type="submission" date="2024-02" db="EMBL/GenBank/DDBJ databases">
        <authorList>
            <person name="Chen Y."/>
            <person name="Shah S."/>
            <person name="Dougan E. K."/>
            <person name="Thang M."/>
            <person name="Chan C."/>
        </authorList>
    </citation>
    <scope>NUCLEOTIDE SEQUENCE [LARGE SCALE GENOMIC DNA]</scope>
</reference>
<keyword evidence="1" id="KW-0472">Membrane</keyword>
<name>A0ABP0MLL9_9DINO</name>
<evidence type="ECO:0000313" key="3">
    <source>
        <dbReference type="Proteomes" id="UP001642484"/>
    </source>
</evidence>
<keyword evidence="1" id="KW-0812">Transmembrane</keyword>
<evidence type="ECO:0008006" key="4">
    <source>
        <dbReference type="Google" id="ProtNLM"/>
    </source>
</evidence>
<evidence type="ECO:0000256" key="1">
    <source>
        <dbReference type="SAM" id="Phobius"/>
    </source>
</evidence>
<proteinExistence type="predicted"/>
<gene>
    <name evidence="2" type="ORF">CCMP2556_LOCUS26429</name>
</gene>
<keyword evidence="3" id="KW-1185">Reference proteome</keyword>
<evidence type="ECO:0000313" key="2">
    <source>
        <dbReference type="EMBL" id="CAK9052380.1"/>
    </source>
</evidence>
<keyword evidence="1" id="KW-1133">Transmembrane helix</keyword>
<accession>A0ABP0MLL9</accession>
<organism evidence="2 3">
    <name type="scientific">Durusdinium trenchii</name>
    <dbReference type="NCBI Taxonomy" id="1381693"/>
    <lineage>
        <taxon>Eukaryota</taxon>
        <taxon>Sar</taxon>
        <taxon>Alveolata</taxon>
        <taxon>Dinophyceae</taxon>
        <taxon>Suessiales</taxon>
        <taxon>Symbiodiniaceae</taxon>
        <taxon>Durusdinium</taxon>
    </lineage>
</organism>
<feature type="transmembrane region" description="Helical" evidence="1">
    <location>
        <begin position="6"/>
        <end position="27"/>
    </location>
</feature>
<dbReference type="EMBL" id="CAXAMN010018413">
    <property type="protein sequence ID" value="CAK9052380.1"/>
    <property type="molecule type" value="Genomic_DNA"/>
</dbReference>
<protein>
    <recommendedName>
        <fullName evidence="4">Secreted protein</fullName>
    </recommendedName>
</protein>
<sequence length="119" mass="13427">MTTSSSITSSSSLVATTCLIWPLCLFWQLSCNMLRQILDAAILQRETTVRVHLSRDKDRDYVSEFNFHHFQSDHHYHTRRGPNQARQEPAFCEAGAVVLGGPGWLLACVFRVLRGGHGI</sequence>
<dbReference type="Proteomes" id="UP001642484">
    <property type="component" value="Unassembled WGS sequence"/>
</dbReference>